<dbReference type="InterPro" id="IPR006379">
    <property type="entry name" value="HAD-SF_hydro_IIB"/>
</dbReference>
<keyword evidence="3" id="KW-0378">Hydrolase</keyword>
<evidence type="ECO:0000256" key="4">
    <source>
        <dbReference type="SAM" id="MobiDB-lite"/>
    </source>
</evidence>
<dbReference type="Proteomes" id="UP001166286">
    <property type="component" value="Unassembled WGS sequence"/>
</dbReference>
<comment type="function">
    <text evidence="3">Removes the phosphate from trehalose 6-phosphate to produce free trehalose.</text>
</comment>
<dbReference type="GO" id="GO:0005992">
    <property type="term" value="P:trehalose biosynthetic process"/>
    <property type="evidence" value="ECO:0007669"/>
    <property type="project" value="InterPro"/>
</dbReference>
<evidence type="ECO:0000313" key="5">
    <source>
        <dbReference type="EMBL" id="KAK0517422.1"/>
    </source>
</evidence>
<gene>
    <name evidence="5" type="ORF">JMJ35_000577</name>
</gene>
<accession>A0AA39V5W2</accession>
<evidence type="ECO:0000256" key="3">
    <source>
        <dbReference type="RuleBase" id="RU361117"/>
    </source>
</evidence>
<evidence type="ECO:0000256" key="1">
    <source>
        <dbReference type="ARBA" id="ARBA00005409"/>
    </source>
</evidence>
<comment type="similarity">
    <text evidence="2">In the C-terminal section; belongs to the trehalose phosphatase family.</text>
</comment>
<dbReference type="PANTHER" id="PTHR10788:SF123">
    <property type="entry name" value="TREHALOSE-PHOSPHATASE"/>
    <property type="match status" value="1"/>
</dbReference>
<comment type="similarity">
    <text evidence="1">In the N-terminal section; belongs to the glycosyltransferase 20 family.</text>
</comment>
<dbReference type="InterPro" id="IPR001830">
    <property type="entry name" value="Glyco_trans_20"/>
</dbReference>
<dbReference type="EC" id="3.1.3.12" evidence="3"/>
<dbReference type="GO" id="GO:0004805">
    <property type="term" value="F:trehalose-phosphatase activity"/>
    <property type="evidence" value="ECO:0007669"/>
    <property type="project" value="UniProtKB-EC"/>
</dbReference>
<dbReference type="InterPro" id="IPR003337">
    <property type="entry name" value="Trehalose_PPase"/>
</dbReference>
<comment type="catalytic activity">
    <reaction evidence="3">
        <text>alpha,alpha-trehalose 6-phosphate + H2O = alpha,alpha-trehalose + phosphate</text>
        <dbReference type="Rhea" id="RHEA:23420"/>
        <dbReference type="ChEBI" id="CHEBI:15377"/>
        <dbReference type="ChEBI" id="CHEBI:16551"/>
        <dbReference type="ChEBI" id="CHEBI:43474"/>
        <dbReference type="ChEBI" id="CHEBI:58429"/>
        <dbReference type="EC" id="3.1.3.12"/>
    </reaction>
</comment>
<dbReference type="NCBIfam" id="TIGR01484">
    <property type="entry name" value="HAD-SF-IIB"/>
    <property type="match status" value="1"/>
</dbReference>
<proteinExistence type="inferred from homology"/>
<reference evidence="5" key="1">
    <citation type="submission" date="2023-03" db="EMBL/GenBank/DDBJ databases">
        <title>Complete genome of Cladonia borealis.</title>
        <authorList>
            <person name="Park H."/>
        </authorList>
    </citation>
    <scope>NUCLEOTIDE SEQUENCE</scope>
    <source>
        <strain evidence="5">ANT050790</strain>
    </source>
</reference>
<dbReference type="GO" id="GO:0003825">
    <property type="term" value="F:alpha,alpha-trehalose-phosphate synthase (UDP-forming) activity"/>
    <property type="evidence" value="ECO:0007669"/>
    <property type="project" value="TreeGrafter"/>
</dbReference>
<dbReference type="Gene3D" id="3.40.50.1000">
    <property type="entry name" value="HAD superfamily/HAD-like"/>
    <property type="match status" value="1"/>
</dbReference>
<organism evidence="5 6">
    <name type="scientific">Cladonia borealis</name>
    <dbReference type="NCBI Taxonomy" id="184061"/>
    <lineage>
        <taxon>Eukaryota</taxon>
        <taxon>Fungi</taxon>
        <taxon>Dikarya</taxon>
        <taxon>Ascomycota</taxon>
        <taxon>Pezizomycotina</taxon>
        <taxon>Lecanoromycetes</taxon>
        <taxon>OSLEUM clade</taxon>
        <taxon>Lecanoromycetidae</taxon>
        <taxon>Lecanorales</taxon>
        <taxon>Lecanorineae</taxon>
        <taxon>Cladoniaceae</taxon>
        <taxon>Cladonia</taxon>
    </lineage>
</organism>
<dbReference type="InterPro" id="IPR023214">
    <property type="entry name" value="HAD_sf"/>
</dbReference>
<dbReference type="CDD" id="cd01627">
    <property type="entry name" value="HAD_TPP"/>
    <property type="match status" value="1"/>
</dbReference>
<comment type="similarity">
    <text evidence="3">Belongs to the trehalose phosphatase family.</text>
</comment>
<evidence type="ECO:0000313" key="6">
    <source>
        <dbReference type="Proteomes" id="UP001166286"/>
    </source>
</evidence>
<feature type="region of interest" description="Disordered" evidence="4">
    <location>
        <begin position="407"/>
        <end position="436"/>
    </location>
</feature>
<dbReference type="NCBIfam" id="TIGR00685">
    <property type="entry name" value="T6PP"/>
    <property type="match status" value="1"/>
</dbReference>
<feature type="compositionally biased region" description="Basic and acidic residues" evidence="4">
    <location>
        <begin position="86"/>
        <end position="99"/>
    </location>
</feature>
<dbReference type="AlphaFoldDB" id="A0AA39V5W2"/>
<dbReference type="SUPFAM" id="SSF56784">
    <property type="entry name" value="HAD-like"/>
    <property type="match status" value="1"/>
</dbReference>
<dbReference type="GO" id="GO:0005829">
    <property type="term" value="C:cytosol"/>
    <property type="evidence" value="ECO:0007669"/>
    <property type="project" value="TreeGrafter"/>
</dbReference>
<feature type="region of interest" description="Disordered" evidence="4">
    <location>
        <begin position="1"/>
        <end position="56"/>
    </location>
</feature>
<dbReference type="GO" id="GO:0005946">
    <property type="term" value="C:alpha,alpha-trehalose-phosphate synthase complex (UDP-forming)"/>
    <property type="evidence" value="ECO:0007669"/>
    <property type="project" value="TreeGrafter"/>
</dbReference>
<feature type="region of interest" description="Disordered" evidence="4">
    <location>
        <begin position="86"/>
        <end position="107"/>
    </location>
</feature>
<keyword evidence="6" id="KW-1185">Reference proteome</keyword>
<evidence type="ECO:0000256" key="2">
    <source>
        <dbReference type="ARBA" id="ARBA00006330"/>
    </source>
</evidence>
<dbReference type="PANTHER" id="PTHR10788">
    <property type="entry name" value="TREHALOSE-6-PHOSPHATE SYNTHASE"/>
    <property type="match status" value="1"/>
</dbReference>
<feature type="compositionally biased region" description="Basic and acidic residues" evidence="4">
    <location>
        <begin position="17"/>
        <end position="56"/>
    </location>
</feature>
<dbReference type="InterPro" id="IPR036412">
    <property type="entry name" value="HAD-like_sf"/>
</dbReference>
<dbReference type="FunFam" id="3.40.50.1000:FF:000052">
    <property type="entry name" value="Alpha,alpha-trehalose-phosphate synthase [UDP-forming] 6"/>
    <property type="match status" value="1"/>
</dbReference>
<comment type="cofactor">
    <cofactor evidence="3">
        <name>a divalent metal cation</name>
        <dbReference type="ChEBI" id="CHEBI:60240"/>
    </cofactor>
</comment>
<dbReference type="GO" id="GO:0031505">
    <property type="term" value="P:fungal-type cell wall organization"/>
    <property type="evidence" value="ECO:0007669"/>
    <property type="project" value="TreeGrafter"/>
</dbReference>
<sequence>MKQEYMTPPPETSNIAEDIKPKTHEDVKAELEDNKPQDHENIKAWKEDIKPQDHEDVKAEIEDIKPQDHENIKAWIEDIKPLGDIKPKDHEDVKAKTDYKAPSLPIPSPEIMEPRRVLWEDRIDQQAAPVFSDPAPTFVQPLKNANILVAYGLARQRLLLFDYDGTLTDIVPNPRDALLGEPVFDELRKLALHPKNTVWIISGRDRYFLEKEPGRVAELGLIAEHGAFMRYPGTTEWQDICGGVDMSWQDRVESVMRGYKAAHPLSAIERKSASVVWHYRNAKLTSDLPAKGLKTELENTLGSNDPVEVKRGKCIVEVRLKFINKGQIASKLAREYEPKFVLCAGDDVTDEDMFKSLLYHSNVPSKHVFTVMMGRSGSATYARWYLDEPVDLIGSIIMLTKCDRTGDTTGGTMKNGKPRGSSPTAVPRSHLIRENS</sequence>
<comment type="caution">
    <text evidence="5">The sequence shown here is derived from an EMBL/GenBank/DDBJ whole genome shotgun (WGS) entry which is preliminary data.</text>
</comment>
<dbReference type="GO" id="GO:0034605">
    <property type="term" value="P:cellular response to heat"/>
    <property type="evidence" value="ECO:0007669"/>
    <property type="project" value="TreeGrafter"/>
</dbReference>
<protein>
    <recommendedName>
        <fullName evidence="3">Trehalose 6-phosphate phosphatase</fullName>
        <ecNumber evidence="3">3.1.3.12</ecNumber>
    </recommendedName>
</protein>
<dbReference type="EMBL" id="JAFEKC020000001">
    <property type="protein sequence ID" value="KAK0517422.1"/>
    <property type="molecule type" value="Genomic_DNA"/>
</dbReference>
<dbReference type="Pfam" id="PF02358">
    <property type="entry name" value="Trehalose_PPase"/>
    <property type="match status" value="1"/>
</dbReference>
<dbReference type="Gene3D" id="3.30.70.1020">
    <property type="entry name" value="Trehalose-6-phosphate phosphatase related protein, domain 2"/>
    <property type="match status" value="1"/>
</dbReference>
<name>A0AA39V5W2_9LECA</name>
<comment type="pathway">
    <text evidence="3">Glycan biosynthesis; trehalose biosynthesis.</text>
</comment>